<name>A0A388K427_CHABU</name>
<evidence type="ECO:0000313" key="1">
    <source>
        <dbReference type="EMBL" id="GBG64814.1"/>
    </source>
</evidence>
<dbReference type="Proteomes" id="UP000265515">
    <property type="component" value="Unassembled WGS sequence"/>
</dbReference>
<evidence type="ECO:0000313" key="2">
    <source>
        <dbReference type="Proteomes" id="UP000265515"/>
    </source>
</evidence>
<dbReference type="EMBL" id="BFEA01000054">
    <property type="protein sequence ID" value="GBG64814.1"/>
    <property type="molecule type" value="Genomic_DNA"/>
</dbReference>
<sequence length="147" mass="16678">MDIVTTCGGDVRGRAIVVHELRHRRGEEKGLDYRFSLRVKESTVRHYRVTADGELALELCVGLGYDGEFLCDVTVFVKKMHKDVPDSVPGNGVDVVAEMVELVTSDLLQEHGERQVDFMVWEAIMEPSLQERKGMRGVLRIGDVYQW</sequence>
<proteinExistence type="predicted"/>
<comment type="caution">
    <text evidence="1">The sequence shown here is derived from an EMBL/GenBank/DDBJ whole genome shotgun (WGS) entry which is preliminary data.</text>
</comment>
<protein>
    <submittedName>
        <fullName evidence="1">Uncharacterized protein</fullName>
    </submittedName>
</protein>
<keyword evidence="2" id="KW-1185">Reference proteome</keyword>
<gene>
    <name evidence="1" type="ORF">CBR_g46770</name>
</gene>
<organism evidence="1 2">
    <name type="scientific">Chara braunii</name>
    <name type="common">Braun's stonewort</name>
    <dbReference type="NCBI Taxonomy" id="69332"/>
    <lineage>
        <taxon>Eukaryota</taxon>
        <taxon>Viridiplantae</taxon>
        <taxon>Streptophyta</taxon>
        <taxon>Charophyceae</taxon>
        <taxon>Charales</taxon>
        <taxon>Characeae</taxon>
        <taxon>Chara</taxon>
    </lineage>
</organism>
<dbReference type="AlphaFoldDB" id="A0A388K427"/>
<dbReference type="Gramene" id="GBG64814">
    <property type="protein sequence ID" value="GBG64814"/>
    <property type="gene ID" value="CBR_g46770"/>
</dbReference>
<reference evidence="1 2" key="1">
    <citation type="journal article" date="2018" name="Cell">
        <title>The Chara Genome: Secondary Complexity and Implications for Plant Terrestrialization.</title>
        <authorList>
            <person name="Nishiyama T."/>
            <person name="Sakayama H."/>
            <person name="Vries J.D."/>
            <person name="Buschmann H."/>
            <person name="Saint-Marcoux D."/>
            <person name="Ullrich K.K."/>
            <person name="Haas F.B."/>
            <person name="Vanderstraeten L."/>
            <person name="Becker D."/>
            <person name="Lang D."/>
            <person name="Vosolsobe S."/>
            <person name="Rombauts S."/>
            <person name="Wilhelmsson P.K.I."/>
            <person name="Janitza P."/>
            <person name="Kern R."/>
            <person name="Heyl A."/>
            <person name="Rumpler F."/>
            <person name="Villalobos L.I.A.C."/>
            <person name="Clay J.M."/>
            <person name="Skokan R."/>
            <person name="Toyoda A."/>
            <person name="Suzuki Y."/>
            <person name="Kagoshima H."/>
            <person name="Schijlen E."/>
            <person name="Tajeshwar N."/>
            <person name="Catarino B."/>
            <person name="Hetherington A.J."/>
            <person name="Saltykova A."/>
            <person name="Bonnot C."/>
            <person name="Breuninger H."/>
            <person name="Symeonidi A."/>
            <person name="Radhakrishnan G.V."/>
            <person name="Van Nieuwerburgh F."/>
            <person name="Deforce D."/>
            <person name="Chang C."/>
            <person name="Karol K.G."/>
            <person name="Hedrich R."/>
            <person name="Ulvskov P."/>
            <person name="Glockner G."/>
            <person name="Delwiche C.F."/>
            <person name="Petrasek J."/>
            <person name="Van de Peer Y."/>
            <person name="Friml J."/>
            <person name="Beilby M."/>
            <person name="Dolan L."/>
            <person name="Kohara Y."/>
            <person name="Sugano S."/>
            <person name="Fujiyama A."/>
            <person name="Delaux P.-M."/>
            <person name="Quint M."/>
            <person name="TheiBen G."/>
            <person name="Hagemann M."/>
            <person name="Harholt J."/>
            <person name="Dunand C."/>
            <person name="Zachgo S."/>
            <person name="Langdale J."/>
            <person name="Maumus F."/>
            <person name="Straeten D.V.D."/>
            <person name="Gould S.B."/>
            <person name="Rensing S.A."/>
        </authorList>
    </citation>
    <scope>NUCLEOTIDE SEQUENCE [LARGE SCALE GENOMIC DNA]</scope>
    <source>
        <strain evidence="1 2">S276</strain>
    </source>
</reference>
<accession>A0A388K427</accession>